<dbReference type="AlphaFoldDB" id="A0AA48HXA6"/>
<name>A0AA48HXA6_9FIRM</name>
<dbReference type="SUPFAM" id="SSF55166">
    <property type="entry name" value="Hedgehog/DD-peptidase"/>
    <property type="match status" value="1"/>
</dbReference>
<dbReference type="InterPro" id="IPR039561">
    <property type="entry name" value="Peptidase_M15C"/>
</dbReference>
<accession>A0AA48HXA6</accession>
<sequence>MLFARKEGFISEEINPEIEKVIYGKSYIENLNIKISDLRYLKVKHCGFDGKDHIGELIINKKLTEEILDIFEELYKLKYKIEKIKLIDYYADDDESMKDNNSSCFCYRKVAVTGRLSYHALGCAIDINPIQNPYIFKNKEHKQCIAPTGSEKYVNRNKKKLGMILINDVCYNTFVNRGWCWGGECLDDKLDYQHFEKKI</sequence>
<dbReference type="Gene3D" id="3.30.1380.10">
    <property type="match status" value="1"/>
</dbReference>
<dbReference type="Pfam" id="PF13539">
    <property type="entry name" value="Peptidase_M15_4"/>
    <property type="match status" value="1"/>
</dbReference>
<protein>
    <submittedName>
        <fullName evidence="2">M15 family metallopeptidase</fullName>
    </submittedName>
</protein>
<proteinExistence type="predicted"/>
<evidence type="ECO:0000259" key="1">
    <source>
        <dbReference type="Pfam" id="PF13539"/>
    </source>
</evidence>
<dbReference type="EMBL" id="AP027925">
    <property type="protein sequence ID" value="BED93093.1"/>
    <property type="molecule type" value="Genomic_DNA"/>
</dbReference>
<dbReference type="GO" id="GO:0008233">
    <property type="term" value="F:peptidase activity"/>
    <property type="evidence" value="ECO:0007669"/>
    <property type="project" value="InterPro"/>
</dbReference>
<dbReference type="InterPro" id="IPR009045">
    <property type="entry name" value="Zn_M74/Hedgehog-like"/>
</dbReference>
<gene>
    <name evidence="2" type="ORF">RsTaC01_1050</name>
</gene>
<evidence type="ECO:0000313" key="2">
    <source>
        <dbReference type="EMBL" id="BED93093.1"/>
    </source>
</evidence>
<feature type="domain" description="Peptidase M15C" evidence="1">
    <location>
        <begin position="113"/>
        <end position="197"/>
    </location>
</feature>
<reference evidence="2" key="1">
    <citation type="journal article" date="2023" name="ISME J.">
        <title>Emergence of putative energy parasites within Clostridia revealed by genome analysis of a novel endosymbiotic clade.</title>
        <authorList>
            <person name="Takahashi K."/>
            <person name="Kuwahara H."/>
            <person name="Horikawa Y."/>
            <person name="Izawa K."/>
            <person name="Kato D."/>
            <person name="Inagaki T."/>
            <person name="Yuki M."/>
            <person name="Ohkuma M."/>
            <person name="Hongoh Y."/>
        </authorList>
    </citation>
    <scope>NUCLEOTIDE SEQUENCE</scope>
    <source>
        <strain evidence="2">RsTa-C01</strain>
    </source>
</reference>
<dbReference type="KEGG" id="ptrh:RsTaC01_1050"/>
<organism evidence="2">
    <name type="scientific">Candidatus Paraimprobicoccus trichonymphae</name>
    <dbReference type="NCBI Taxonomy" id="3033793"/>
    <lineage>
        <taxon>Bacteria</taxon>
        <taxon>Bacillati</taxon>
        <taxon>Bacillota</taxon>
        <taxon>Clostridia</taxon>
        <taxon>Candidatus Paraimprobicoccus</taxon>
    </lineage>
</organism>
<dbReference type="Proteomes" id="UP001335720">
    <property type="component" value="Chromosome"/>
</dbReference>